<feature type="coiled-coil region" evidence="1">
    <location>
        <begin position="74"/>
        <end position="112"/>
    </location>
</feature>
<evidence type="ECO:0000313" key="3">
    <source>
        <dbReference type="Proteomes" id="UP000260721"/>
    </source>
</evidence>
<gene>
    <name evidence="2" type="ORF">DXC78_05380</name>
</gene>
<feature type="coiled-coil region" evidence="1">
    <location>
        <begin position="321"/>
        <end position="389"/>
    </location>
</feature>
<keyword evidence="1" id="KW-0175">Coiled coil</keyword>
<accession>A0A3E3E643</accession>
<dbReference type="STRING" id="1123313.GCA_000420345_01082"/>
<sequence>MYQKVGGERMNENYFEEKYDDMDEDIQQKEALVLEAEKIDEIEDDHEASQKINQLRRSWRQIHYWESEYEEDLKNRFEAAIDAFYAKFKEAEKEHEAAKRALIEKAKELSQAKDLKQTTKAQQELFEEWKKIPSAGRNLDDVLWEEFQKARQVFYDRKQEAWENMNQNFDKAKEAKEALIEKAKELEDSVEWKKTSEKFRDLMTQWREAGFAGKEDNDALWEAFNSARQKFYTRRNAFYEELHSTQAVNLKEKQELIEKARAIKDSEDYSRENTETMKDLAVQWKKIGSCGKNKDDKIWNEFREINDIYFDGLGKSNAKRQADHQNRMKDARARKVDLLNNQKRQIERLQDSLYGLVSEQEMKDIEAQIQQKEDFIKELEAQIEDIDSKIGE</sequence>
<dbReference type="InterPro" id="IPR007139">
    <property type="entry name" value="DUF349"/>
</dbReference>
<evidence type="ECO:0000313" key="2">
    <source>
        <dbReference type="EMBL" id="RGD76864.1"/>
    </source>
</evidence>
<reference evidence="2 3" key="1">
    <citation type="submission" date="2018-08" db="EMBL/GenBank/DDBJ databases">
        <title>A genome reference for cultivated species of the human gut microbiota.</title>
        <authorList>
            <person name="Zou Y."/>
            <person name="Xue W."/>
            <person name="Luo G."/>
        </authorList>
    </citation>
    <scope>NUCLEOTIDE SEQUENCE [LARGE SCALE GENOMIC DNA]</scope>
    <source>
        <strain evidence="2 3">TF08-11</strain>
    </source>
</reference>
<evidence type="ECO:0000256" key="1">
    <source>
        <dbReference type="SAM" id="Coils"/>
    </source>
</evidence>
<organism evidence="2 3">
    <name type="scientific">Faecalicoccus pleomorphus</name>
    <dbReference type="NCBI Taxonomy" id="1323"/>
    <lineage>
        <taxon>Bacteria</taxon>
        <taxon>Bacillati</taxon>
        <taxon>Bacillota</taxon>
        <taxon>Erysipelotrichia</taxon>
        <taxon>Erysipelotrichales</taxon>
        <taxon>Erysipelotrichaceae</taxon>
        <taxon>Faecalicoccus</taxon>
    </lineage>
</organism>
<feature type="coiled-coil region" evidence="1">
    <location>
        <begin position="162"/>
        <end position="189"/>
    </location>
</feature>
<protein>
    <submittedName>
        <fullName evidence="2">DUF349 domain-containing protein</fullName>
    </submittedName>
</protein>
<proteinExistence type="predicted"/>
<name>A0A3E3E643_9FIRM</name>
<dbReference type="Proteomes" id="UP000260721">
    <property type="component" value="Unassembled WGS sequence"/>
</dbReference>
<comment type="caution">
    <text evidence="2">The sequence shown here is derived from an EMBL/GenBank/DDBJ whole genome shotgun (WGS) entry which is preliminary data.</text>
</comment>
<dbReference type="Pfam" id="PF03993">
    <property type="entry name" value="DUF349"/>
    <property type="match status" value="3"/>
</dbReference>
<dbReference type="EMBL" id="QUSK01000009">
    <property type="protein sequence ID" value="RGD76864.1"/>
    <property type="molecule type" value="Genomic_DNA"/>
</dbReference>
<dbReference type="AlphaFoldDB" id="A0A3E3E643"/>